<dbReference type="Gene3D" id="3.40.50.150">
    <property type="entry name" value="Vaccinia Virus protein VP39"/>
    <property type="match status" value="1"/>
</dbReference>
<dbReference type="RefSeq" id="WP_179225538.1">
    <property type="nucleotide sequence ID" value="NZ_FZNS01000005.1"/>
</dbReference>
<evidence type="ECO:0000259" key="1">
    <source>
        <dbReference type="Pfam" id="PF08242"/>
    </source>
</evidence>
<dbReference type="InterPro" id="IPR030373">
    <property type="entry name" value="PABS_CS"/>
</dbReference>
<accession>A0A238YML5</accession>
<evidence type="ECO:0000313" key="3">
    <source>
        <dbReference type="Proteomes" id="UP000198310"/>
    </source>
</evidence>
<dbReference type="GO" id="GO:0008168">
    <property type="term" value="F:methyltransferase activity"/>
    <property type="evidence" value="ECO:0007669"/>
    <property type="project" value="UniProtKB-KW"/>
</dbReference>
<dbReference type="CDD" id="cd02440">
    <property type="entry name" value="AdoMet_MTases"/>
    <property type="match status" value="1"/>
</dbReference>
<dbReference type="Proteomes" id="UP000198310">
    <property type="component" value="Unassembled WGS sequence"/>
</dbReference>
<sequence>MPLPDSGFDVVAAFYDPLARLVYGRALQRAQEAALTALPKGAPQVLVIGGGTGWVLGEILKRRPEARIVYLEASPRMIARSQEFLRSQAPTRYAQVEFRLGTEAALQTTEQFDAIITFFFLDLFEPGRLRLLTSRLYAARHRAAPWLVADFGVPRTWWHRVLLATMYRFFGLTTGISARQRPPIEAALGQLGMQRRVVGTFFGAMVEAAEWTQE</sequence>
<organism evidence="2 3">
    <name type="scientific">Hymenobacter mucosus</name>
    <dbReference type="NCBI Taxonomy" id="1411120"/>
    <lineage>
        <taxon>Bacteria</taxon>
        <taxon>Pseudomonadati</taxon>
        <taxon>Bacteroidota</taxon>
        <taxon>Cytophagia</taxon>
        <taxon>Cytophagales</taxon>
        <taxon>Hymenobacteraceae</taxon>
        <taxon>Hymenobacter</taxon>
    </lineage>
</organism>
<keyword evidence="2" id="KW-0489">Methyltransferase</keyword>
<evidence type="ECO:0000313" key="2">
    <source>
        <dbReference type="EMBL" id="SNR72270.1"/>
    </source>
</evidence>
<name>A0A238YML5_9BACT</name>
<dbReference type="AlphaFoldDB" id="A0A238YML5"/>
<dbReference type="GO" id="GO:0032259">
    <property type="term" value="P:methylation"/>
    <property type="evidence" value="ECO:0007669"/>
    <property type="project" value="UniProtKB-KW"/>
</dbReference>
<dbReference type="InterPro" id="IPR029063">
    <property type="entry name" value="SAM-dependent_MTases_sf"/>
</dbReference>
<keyword evidence="2" id="KW-0808">Transferase</keyword>
<dbReference type="InterPro" id="IPR013217">
    <property type="entry name" value="Methyltransf_12"/>
</dbReference>
<proteinExistence type="predicted"/>
<gene>
    <name evidence="2" type="ORF">SAMN06269173_105373</name>
</gene>
<dbReference type="SUPFAM" id="SSF53335">
    <property type="entry name" value="S-adenosyl-L-methionine-dependent methyltransferases"/>
    <property type="match status" value="1"/>
</dbReference>
<dbReference type="PROSITE" id="PS01330">
    <property type="entry name" value="PABS_1"/>
    <property type="match status" value="1"/>
</dbReference>
<keyword evidence="3" id="KW-1185">Reference proteome</keyword>
<dbReference type="Pfam" id="PF08242">
    <property type="entry name" value="Methyltransf_12"/>
    <property type="match status" value="1"/>
</dbReference>
<protein>
    <submittedName>
        <fullName evidence="2">Methyltransferase domain-containing protein</fullName>
    </submittedName>
</protein>
<reference evidence="3" key="1">
    <citation type="submission" date="2017-06" db="EMBL/GenBank/DDBJ databases">
        <authorList>
            <person name="Varghese N."/>
            <person name="Submissions S."/>
        </authorList>
    </citation>
    <scope>NUCLEOTIDE SEQUENCE [LARGE SCALE GENOMIC DNA]</scope>
    <source>
        <strain evidence="3">DSM 28041</strain>
    </source>
</reference>
<dbReference type="EMBL" id="FZNS01000005">
    <property type="protein sequence ID" value="SNR72270.1"/>
    <property type="molecule type" value="Genomic_DNA"/>
</dbReference>
<feature type="domain" description="Methyltransferase type 12" evidence="1">
    <location>
        <begin position="46"/>
        <end position="124"/>
    </location>
</feature>